<dbReference type="VEuPathDB" id="FungiDB:H310_02819"/>
<evidence type="ECO:0000313" key="1">
    <source>
        <dbReference type="EMBL" id="RHY28579.1"/>
    </source>
</evidence>
<sequence>MMPSWVQKCSYTKLYVRIAPPATMSTNGANTNVALGRKLIQELQEMGAQVPDELLKVQEWLEVCEKNAMQIASNISDARRDKSQQRLKANEALLKDQSDMFDQIAHTYKKLAQDDSWIKK</sequence>
<evidence type="ECO:0000313" key="2">
    <source>
        <dbReference type="Proteomes" id="UP000285060"/>
    </source>
</evidence>
<comment type="caution">
    <text evidence="1">The sequence shown here is derived from an EMBL/GenBank/DDBJ whole genome shotgun (WGS) entry which is preliminary data.</text>
</comment>
<dbReference type="AlphaFoldDB" id="A0A3R6YXH6"/>
<accession>A0A3R6YXH6</accession>
<reference evidence="1 2" key="1">
    <citation type="submission" date="2018-08" db="EMBL/GenBank/DDBJ databases">
        <title>Aphanomyces genome sequencing and annotation.</title>
        <authorList>
            <person name="Minardi D."/>
            <person name="Oidtmann B."/>
            <person name="Van Der Giezen M."/>
            <person name="Studholme D.J."/>
        </authorList>
    </citation>
    <scope>NUCLEOTIDE SEQUENCE [LARGE SCALE GENOMIC DNA]</scope>
    <source>
        <strain evidence="1 2">NJM0002</strain>
    </source>
</reference>
<dbReference type="Proteomes" id="UP000285060">
    <property type="component" value="Unassembled WGS sequence"/>
</dbReference>
<keyword evidence="2" id="KW-1185">Reference proteome</keyword>
<organism evidence="1 2">
    <name type="scientific">Aphanomyces invadans</name>
    <dbReference type="NCBI Taxonomy" id="157072"/>
    <lineage>
        <taxon>Eukaryota</taxon>
        <taxon>Sar</taxon>
        <taxon>Stramenopiles</taxon>
        <taxon>Oomycota</taxon>
        <taxon>Saprolegniomycetes</taxon>
        <taxon>Saprolegniales</taxon>
        <taxon>Verrucalvaceae</taxon>
        <taxon>Aphanomyces</taxon>
    </lineage>
</organism>
<proteinExistence type="predicted"/>
<protein>
    <submittedName>
        <fullName evidence="1">Uncharacterized protein</fullName>
    </submittedName>
</protein>
<name>A0A3R6YXH6_9STRA</name>
<gene>
    <name evidence="1" type="ORF">DYB32_005865</name>
</gene>
<dbReference type="EMBL" id="QUSY01000560">
    <property type="protein sequence ID" value="RHY28579.1"/>
    <property type="molecule type" value="Genomic_DNA"/>
</dbReference>